<comment type="caution">
    <text evidence="1">The sequence shown here is derived from an EMBL/GenBank/DDBJ whole genome shotgun (WGS) entry which is preliminary data.</text>
</comment>
<protein>
    <submittedName>
        <fullName evidence="1">Uncharacterized protein</fullName>
    </submittedName>
</protein>
<evidence type="ECO:0000313" key="2">
    <source>
        <dbReference type="Proteomes" id="UP000827872"/>
    </source>
</evidence>
<accession>A0ACB8ES11</accession>
<organism evidence="1 2">
    <name type="scientific">Sphaerodactylus townsendi</name>
    <dbReference type="NCBI Taxonomy" id="933632"/>
    <lineage>
        <taxon>Eukaryota</taxon>
        <taxon>Metazoa</taxon>
        <taxon>Chordata</taxon>
        <taxon>Craniata</taxon>
        <taxon>Vertebrata</taxon>
        <taxon>Euteleostomi</taxon>
        <taxon>Lepidosauria</taxon>
        <taxon>Squamata</taxon>
        <taxon>Bifurcata</taxon>
        <taxon>Gekkota</taxon>
        <taxon>Sphaerodactylidae</taxon>
        <taxon>Sphaerodactylus</taxon>
    </lineage>
</organism>
<name>A0ACB8ES11_9SAUR</name>
<sequence>MLGLFNQSIKPLIEKRRRARINASLEQLRKLLQTSPEQQNSRALSRLEKAEILEMTVHQLRRFKAQGAAASPSPNSQDFAAGYHHCINTVSSFLSSAGSCLDQEMKSQILRQLEQTSGLRTSFGTISRPRHPHKTISAPPPFLRASPLLPPPPQMSTGPTPSPPESQTITNPSWSQPSPISIPSPHPPGPWTLPNSPAATTRMWRPW</sequence>
<evidence type="ECO:0000313" key="1">
    <source>
        <dbReference type="EMBL" id="KAH7995392.1"/>
    </source>
</evidence>
<gene>
    <name evidence="1" type="ORF">K3G42_025249</name>
</gene>
<proteinExistence type="predicted"/>
<dbReference type="EMBL" id="CM037620">
    <property type="protein sequence ID" value="KAH7995392.1"/>
    <property type="molecule type" value="Genomic_DNA"/>
</dbReference>
<dbReference type="Proteomes" id="UP000827872">
    <property type="component" value="Linkage Group LG07"/>
</dbReference>
<keyword evidence="2" id="KW-1185">Reference proteome</keyword>
<reference evidence="1" key="1">
    <citation type="submission" date="2021-08" db="EMBL/GenBank/DDBJ databases">
        <title>The first chromosome-level gecko genome reveals the dynamic sex chromosomes of Neotropical dwarf geckos (Sphaerodactylidae: Sphaerodactylus).</title>
        <authorList>
            <person name="Pinto B.J."/>
            <person name="Keating S.E."/>
            <person name="Gamble T."/>
        </authorList>
    </citation>
    <scope>NUCLEOTIDE SEQUENCE</scope>
    <source>
        <strain evidence="1">TG3544</strain>
    </source>
</reference>